<reference evidence="11" key="1">
    <citation type="submission" date="2022-06" db="EMBL/GenBank/DDBJ databases">
        <title>Aquibacillus sp. a new bacterium isolated from soil saline samples.</title>
        <authorList>
            <person name="Galisteo C."/>
            <person name="De La Haba R."/>
            <person name="Sanchez-Porro C."/>
            <person name="Ventosa A."/>
        </authorList>
    </citation>
    <scope>NUCLEOTIDE SEQUENCE</scope>
    <source>
        <strain evidence="11">JCM 12387</strain>
    </source>
</reference>
<evidence type="ECO:0000313" key="12">
    <source>
        <dbReference type="Proteomes" id="UP001145072"/>
    </source>
</evidence>
<gene>
    <name evidence="11" type="ORF">NC661_19980</name>
</gene>
<dbReference type="InterPro" id="IPR011712">
    <property type="entry name" value="Sig_transdc_His_kin_sub3_dim/P"/>
</dbReference>
<feature type="domain" description="Signal transduction histidine kinase subgroup 3 dimerisation and phosphoacceptor" evidence="10">
    <location>
        <begin position="188"/>
        <end position="250"/>
    </location>
</feature>
<evidence type="ECO:0000256" key="2">
    <source>
        <dbReference type="ARBA" id="ARBA00012438"/>
    </source>
</evidence>
<keyword evidence="6 11" id="KW-0418">Kinase</keyword>
<dbReference type="EC" id="2.7.13.3" evidence="2"/>
<evidence type="ECO:0000256" key="1">
    <source>
        <dbReference type="ARBA" id="ARBA00000085"/>
    </source>
</evidence>
<keyword evidence="8" id="KW-0902">Two-component regulatory system</keyword>
<sequence length="391" mass="44081">MFRYGFWMWLGILFVAWILGLVRTFGELPEVSALGWLGSAIFFACYFLIPVFQKSPLIQALLMIVGAVIVFIVSLQSSAINTTENFYVLLVLSYIVGEASYRLSIVYAAAVGAVSAAIFLAMSILDRSPYPVPFSMLYIILFGIALSVFRYFFQQTKEATIRYETLLHAYRQLKRKSITDEKLVRQQERTQIGREIHDSVGHKLTNLLMQLEVARMQADPDTSVRMDLLKDLAKESLEETRRAVKALKQEEIGGLPAIISLIRKLEAENFIRIHFSVKNRAFTASLGSEQMVAVYRAVQEALTNVMRHSKVREASVQFESPGESIFRFEISNPISEAYSFAEGYGLTSMRERVEQAGGAIEILAYQRSFIVRGTFPIHRKGGANDDPNPVS</sequence>
<dbReference type="PANTHER" id="PTHR24421">
    <property type="entry name" value="NITRATE/NITRITE SENSOR PROTEIN NARX-RELATED"/>
    <property type="match status" value="1"/>
</dbReference>
<dbReference type="GO" id="GO:0000155">
    <property type="term" value="F:phosphorelay sensor kinase activity"/>
    <property type="evidence" value="ECO:0007669"/>
    <property type="project" value="InterPro"/>
</dbReference>
<keyword evidence="3" id="KW-0597">Phosphoprotein</keyword>
<keyword evidence="9" id="KW-0812">Transmembrane</keyword>
<dbReference type="EMBL" id="JAMQJZ010000024">
    <property type="protein sequence ID" value="MDC3422636.1"/>
    <property type="molecule type" value="Genomic_DNA"/>
</dbReference>
<keyword evidence="12" id="KW-1185">Reference proteome</keyword>
<dbReference type="Proteomes" id="UP001145072">
    <property type="component" value="Unassembled WGS sequence"/>
</dbReference>
<evidence type="ECO:0000256" key="6">
    <source>
        <dbReference type="ARBA" id="ARBA00022777"/>
    </source>
</evidence>
<evidence type="ECO:0000256" key="4">
    <source>
        <dbReference type="ARBA" id="ARBA00022679"/>
    </source>
</evidence>
<evidence type="ECO:0000256" key="3">
    <source>
        <dbReference type="ARBA" id="ARBA00022553"/>
    </source>
</evidence>
<evidence type="ECO:0000256" key="8">
    <source>
        <dbReference type="ARBA" id="ARBA00023012"/>
    </source>
</evidence>
<accession>A0A9X4AK27</accession>
<comment type="catalytic activity">
    <reaction evidence="1">
        <text>ATP + protein L-histidine = ADP + protein N-phospho-L-histidine.</text>
        <dbReference type="EC" id="2.7.13.3"/>
    </reaction>
</comment>
<protein>
    <recommendedName>
        <fullName evidence="2">histidine kinase</fullName>
        <ecNumber evidence="2">2.7.13.3</ecNumber>
    </recommendedName>
</protein>
<keyword evidence="4" id="KW-0808">Transferase</keyword>
<dbReference type="CDD" id="cd16917">
    <property type="entry name" value="HATPase_UhpB-NarQ-NarX-like"/>
    <property type="match status" value="1"/>
</dbReference>
<keyword evidence="5" id="KW-0547">Nucleotide-binding</keyword>
<organism evidence="11 12">
    <name type="scientific">Aquibacillus koreensis</name>
    <dbReference type="NCBI Taxonomy" id="279446"/>
    <lineage>
        <taxon>Bacteria</taxon>
        <taxon>Bacillati</taxon>
        <taxon>Bacillota</taxon>
        <taxon>Bacilli</taxon>
        <taxon>Bacillales</taxon>
        <taxon>Bacillaceae</taxon>
        <taxon>Aquibacillus</taxon>
    </lineage>
</organism>
<dbReference type="GO" id="GO:0005524">
    <property type="term" value="F:ATP binding"/>
    <property type="evidence" value="ECO:0007669"/>
    <property type="project" value="UniProtKB-KW"/>
</dbReference>
<feature type="transmembrane region" description="Helical" evidence="9">
    <location>
        <begin position="33"/>
        <end position="52"/>
    </location>
</feature>
<dbReference type="GO" id="GO:0046983">
    <property type="term" value="F:protein dimerization activity"/>
    <property type="evidence" value="ECO:0007669"/>
    <property type="project" value="InterPro"/>
</dbReference>
<dbReference type="InterPro" id="IPR050482">
    <property type="entry name" value="Sensor_HK_TwoCompSys"/>
</dbReference>
<evidence type="ECO:0000313" key="11">
    <source>
        <dbReference type="EMBL" id="MDC3422636.1"/>
    </source>
</evidence>
<feature type="transmembrane region" description="Helical" evidence="9">
    <location>
        <begin position="58"/>
        <end position="80"/>
    </location>
</feature>
<evidence type="ECO:0000256" key="7">
    <source>
        <dbReference type="ARBA" id="ARBA00022840"/>
    </source>
</evidence>
<name>A0A9X4AK27_9BACI</name>
<feature type="transmembrane region" description="Helical" evidence="9">
    <location>
        <begin position="136"/>
        <end position="153"/>
    </location>
</feature>
<dbReference type="AlphaFoldDB" id="A0A9X4AK27"/>
<evidence type="ECO:0000256" key="9">
    <source>
        <dbReference type="SAM" id="Phobius"/>
    </source>
</evidence>
<feature type="transmembrane region" description="Helical" evidence="9">
    <location>
        <begin position="6"/>
        <end position="26"/>
    </location>
</feature>
<feature type="transmembrane region" description="Helical" evidence="9">
    <location>
        <begin position="101"/>
        <end position="124"/>
    </location>
</feature>
<keyword evidence="7" id="KW-0067">ATP-binding</keyword>
<dbReference type="PANTHER" id="PTHR24421:SF10">
    <property type="entry name" value="NITRATE_NITRITE SENSOR PROTEIN NARQ"/>
    <property type="match status" value="1"/>
</dbReference>
<proteinExistence type="predicted"/>
<dbReference type="Gene3D" id="3.30.565.10">
    <property type="entry name" value="Histidine kinase-like ATPase, C-terminal domain"/>
    <property type="match status" value="1"/>
</dbReference>
<dbReference type="Pfam" id="PF07730">
    <property type="entry name" value="HisKA_3"/>
    <property type="match status" value="1"/>
</dbReference>
<dbReference type="Gene3D" id="1.20.5.1930">
    <property type="match status" value="1"/>
</dbReference>
<dbReference type="RefSeq" id="WP_259870087.1">
    <property type="nucleotide sequence ID" value="NZ_JAMQJZ010000024.1"/>
</dbReference>
<keyword evidence="9" id="KW-1133">Transmembrane helix</keyword>
<dbReference type="GO" id="GO:0016020">
    <property type="term" value="C:membrane"/>
    <property type="evidence" value="ECO:0007669"/>
    <property type="project" value="InterPro"/>
</dbReference>
<dbReference type="InterPro" id="IPR036890">
    <property type="entry name" value="HATPase_C_sf"/>
</dbReference>
<keyword evidence="9" id="KW-0472">Membrane</keyword>
<evidence type="ECO:0000256" key="5">
    <source>
        <dbReference type="ARBA" id="ARBA00022741"/>
    </source>
</evidence>
<evidence type="ECO:0000259" key="10">
    <source>
        <dbReference type="Pfam" id="PF07730"/>
    </source>
</evidence>
<comment type="caution">
    <text evidence="11">The sequence shown here is derived from an EMBL/GenBank/DDBJ whole genome shotgun (WGS) entry which is preliminary data.</text>
</comment>